<reference evidence="9 10" key="1">
    <citation type="submission" date="2019-11" db="EMBL/GenBank/DDBJ databases">
        <title>Acidiferrimicrobium australis gen. nov., sp. nov., an acidophilic and obligately heterotrophic, member of the Actinobacteria that catalyses dissimilatory oxido- reduction of iron isolated from metal-rich acidic water in Chile.</title>
        <authorList>
            <person name="Gonzalez D."/>
            <person name="Huber K."/>
            <person name="Hedrich S."/>
            <person name="Rojas-Villalobos C."/>
            <person name="Quatrini R."/>
            <person name="Dinamarca M.A."/>
            <person name="Schwarz A."/>
            <person name="Canales C."/>
            <person name="Nancucheo I."/>
        </authorList>
    </citation>
    <scope>NUCLEOTIDE SEQUENCE [LARGE SCALE GENOMIC DNA]</scope>
    <source>
        <strain evidence="9 10">USS-CCA1</strain>
    </source>
</reference>
<dbReference type="Proteomes" id="UP000437736">
    <property type="component" value="Unassembled WGS sequence"/>
</dbReference>
<dbReference type="InterPro" id="IPR013324">
    <property type="entry name" value="RNA_pol_sigma_r3/r4-like"/>
</dbReference>
<dbReference type="CDD" id="cd06171">
    <property type="entry name" value="Sigma70_r4"/>
    <property type="match status" value="1"/>
</dbReference>
<dbReference type="Pfam" id="PF04542">
    <property type="entry name" value="Sigma70_r2"/>
    <property type="match status" value="1"/>
</dbReference>
<evidence type="ECO:0000256" key="3">
    <source>
        <dbReference type="ARBA" id="ARBA00023125"/>
    </source>
</evidence>
<evidence type="ECO:0000313" key="9">
    <source>
        <dbReference type="EMBL" id="MST32333.1"/>
    </source>
</evidence>
<comment type="caution">
    <text evidence="9">The sequence shown here is derived from an EMBL/GenBank/DDBJ whole genome shotgun (WGS) entry which is preliminary data.</text>
</comment>
<dbReference type="PRINTS" id="PR00046">
    <property type="entry name" value="SIGMA70FCT"/>
</dbReference>
<evidence type="ECO:0000259" key="6">
    <source>
        <dbReference type="Pfam" id="PF04539"/>
    </source>
</evidence>
<dbReference type="PANTHER" id="PTHR30385">
    <property type="entry name" value="SIGMA FACTOR F FLAGELLAR"/>
    <property type="match status" value="1"/>
</dbReference>
<evidence type="ECO:0000259" key="7">
    <source>
        <dbReference type="Pfam" id="PF04542"/>
    </source>
</evidence>
<feature type="compositionally biased region" description="Gly residues" evidence="5">
    <location>
        <begin position="1"/>
        <end position="13"/>
    </location>
</feature>
<feature type="region of interest" description="Disordered" evidence="5">
    <location>
        <begin position="253"/>
        <end position="275"/>
    </location>
</feature>
<name>A0ABW9QVC5_9ACTN</name>
<dbReference type="InterPro" id="IPR013325">
    <property type="entry name" value="RNA_pol_sigma_r2"/>
</dbReference>
<dbReference type="InterPro" id="IPR007624">
    <property type="entry name" value="RNA_pol_sigma70_r3"/>
</dbReference>
<accession>A0ABW9QVC5</accession>
<sequence>MPGRLPRGGGPMANGGPTPTARAQIRRDISEYHRSRTPATRDRIVAAYQGLAYSLAARFAQRGEELDDLNQVALIGLLKAIDRFDPDRGAELTTFATATILGELKRHLRDRGWSVRLPRRIHDLHLSAQQCIDELTQELGRSPTLQEIAERMQVPIDDVVEALDAGGLRHNTSLEASTAGGEEHALTSRLGARDPRLAEIDGKLELSPLLARLPERQRHILELRFVVGCSQTEIASLVGVSQMQVSRLLARSLGDRPAGSSPAARLSTGRRPYGR</sequence>
<organism evidence="9 10">
    <name type="scientific">Acidiferrimicrobium australe</name>
    <dbReference type="NCBI Taxonomy" id="2664430"/>
    <lineage>
        <taxon>Bacteria</taxon>
        <taxon>Bacillati</taxon>
        <taxon>Actinomycetota</taxon>
        <taxon>Acidimicrobiia</taxon>
        <taxon>Acidimicrobiales</taxon>
        <taxon>Acidimicrobiaceae</taxon>
        <taxon>Acidiferrimicrobium</taxon>
    </lineage>
</organism>
<dbReference type="SUPFAM" id="SSF88659">
    <property type="entry name" value="Sigma3 and sigma4 domains of RNA polymerase sigma factors"/>
    <property type="match status" value="2"/>
</dbReference>
<dbReference type="Gene3D" id="1.20.120.1810">
    <property type="match status" value="1"/>
</dbReference>
<evidence type="ECO:0000256" key="4">
    <source>
        <dbReference type="ARBA" id="ARBA00023163"/>
    </source>
</evidence>
<dbReference type="InterPro" id="IPR036388">
    <property type="entry name" value="WH-like_DNA-bd_sf"/>
</dbReference>
<dbReference type="NCBIfam" id="TIGR02937">
    <property type="entry name" value="sigma70-ECF"/>
    <property type="match status" value="1"/>
</dbReference>
<dbReference type="InterPro" id="IPR014284">
    <property type="entry name" value="RNA_pol_sigma-70_dom"/>
</dbReference>
<dbReference type="SUPFAM" id="SSF88946">
    <property type="entry name" value="Sigma2 domain of RNA polymerase sigma factors"/>
    <property type="match status" value="1"/>
</dbReference>
<keyword evidence="2" id="KW-0731">Sigma factor</keyword>
<evidence type="ECO:0000313" key="10">
    <source>
        <dbReference type="Proteomes" id="UP000437736"/>
    </source>
</evidence>
<dbReference type="Pfam" id="PF04545">
    <property type="entry name" value="Sigma70_r4"/>
    <property type="match status" value="1"/>
</dbReference>
<keyword evidence="10" id="KW-1185">Reference proteome</keyword>
<proteinExistence type="predicted"/>
<feature type="domain" description="RNA polymerase sigma-70 region 3" evidence="6">
    <location>
        <begin position="130"/>
        <end position="166"/>
    </location>
</feature>
<keyword evidence="1" id="KW-0805">Transcription regulation</keyword>
<feature type="domain" description="RNA polymerase sigma-70 region 4" evidence="8">
    <location>
        <begin position="209"/>
        <end position="253"/>
    </location>
</feature>
<dbReference type="Pfam" id="PF04539">
    <property type="entry name" value="Sigma70_r3"/>
    <property type="match status" value="1"/>
</dbReference>
<evidence type="ECO:0000256" key="2">
    <source>
        <dbReference type="ARBA" id="ARBA00023082"/>
    </source>
</evidence>
<evidence type="ECO:0000256" key="1">
    <source>
        <dbReference type="ARBA" id="ARBA00023015"/>
    </source>
</evidence>
<dbReference type="InterPro" id="IPR007627">
    <property type="entry name" value="RNA_pol_sigma70_r2"/>
</dbReference>
<gene>
    <name evidence="9" type="ORF">GHK86_06295</name>
</gene>
<dbReference type="PANTHER" id="PTHR30385:SF4">
    <property type="entry name" value="RNA POLYMERASE SIGMA-E FACTOR"/>
    <property type="match status" value="1"/>
</dbReference>
<keyword evidence="4" id="KW-0804">Transcription</keyword>
<dbReference type="Gene3D" id="1.10.10.10">
    <property type="entry name" value="Winged helix-like DNA-binding domain superfamily/Winged helix DNA-binding domain"/>
    <property type="match status" value="2"/>
</dbReference>
<feature type="non-terminal residue" evidence="9">
    <location>
        <position position="275"/>
    </location>
</feature>
<dbReference type="InterPro" id="IPR000943">
    <property type="entry name" value="RNA_pol_sigma70"/>
</dbReference>
<dbReference type="NCBIfam" id="TIGR02980">
    <property type="entry name" value="SigBFG"/>
    <property type="match status" value="1"/>
</dbReference>
<dbReference type="InterPro" id="IPR007630">
    <property type="entry name" value="RNA_pol_sigma70_r4"/>
</dbReference>
<keyword evidence="3" id="KW-0238">DNA-binding</keyword>
<protein>
    <submittedName>
        <fullName evidence="9">SigB/SigF/SigG family RNA polymerase sigma factor</fullName>
    </submittedName>
</protein>
<dbReference type="InterPro" id="IPR014322">
    <property type="entry name" value="RNA_pol_sigma-B/F/G"/>
</dbReference>
<feature type="domain" description="RNA polymerase sigma-70 region 2" evidence="7">
    <location>
        <begin position="45"/>
        <end position="113"/>
    </location>
</feature>
<evidence type="ECO:0000259" key="8">
    <source>
        <dbReference type="Pfam" id="PF04545"/>
    </source>
</evidence>
<feature type="region of interest" description="Disordered" evidence="5">
    <location>
        <begin position="1"/>
        <end position="21"/>
    </location>
</feature>
<dbReference type="EMBL" id="WJHE01000273">
    <property type="protein sequence ID" value="MST32333.1"/>
    <property type="molecule type" value="Genomic_DNA"/>
</dbReference>
<evidence type="ECO:0000256" key="5">
    <source>
        <dbReference type="SAM" id="MobiDB-lite"/>
    </source>
</evidence>